<keyword evidence="1" id="KW-1133">Transmembrane helix</keyword>
<keyword evidence="1" id="KW-0472">Membrane</keyword>
<protein>
    <submittedName>
        <fullName evidence="2">Uncharacterized protein</fullName>
    </submittedName>
</protein>
<sequence length="67" mass="7939">MTLTFQSIFLLGCFCVCVACFSYQLYLLGKHVRFAFKMILDEQRDLQKQVKSIQLNQNSFTDRHESR</sequence>
<feature type="transmembrane region" description="Helical" evidence="1">
    <location>
        <begin position="6"/>
        <end position="28"/>
    </location>
</feature>
<evidence type="ECO:0000313" key="2">
    <source>
        <dbReference type="EMBL" id="DAF57215.1"/>
    </source>
</evidence>
<organism evidence="2">
    <name type="scientific">Myoviridae sp. ct5ra14</name>
    <dbReference type="NCBI Taxonomy" id="2827659"/>
    <lineage>
        <taxon>Viruses</taxon>
        <taxon>Duplodnaviria</taxon>
        <taxon>Heunggongvirae</taxon>
        <taxon>Uroviricota</taxon>
        <taxon>Caudoviricetes</taxon>
    </lineage>
</organism>
<evidence type="ECO:0000256" key="1">
    <source>
        <dbReference type="SAM" id="Phobius"/>
    </source>
</evidence>
<keyword evidence="1" id="KW-0812">Transmembrane</keyword>
<reference evidence="2" key="1">
    <citation type="journal article" date="2021" name="Proc. Natl. Acad. Sci. U.S.A.">
        <title>A Catalog of Tens of Thousands of Viruses from Human Metagenomes Reveals Hidden Associations with Chronic Diseases.</title>
        <authorList>
            <person name="Tisza M.J."/>
            <person name="Buck C.B."/>
        </authorList>
    </citation>
    <scope>NUCLEOTIDE SEQUENCE</scope>
    <source>
        <strain evidence="2">Ct5ra14</strain>
    </source>
</reference>
<accession>A0A8S5T2L7</accession>
<proteinExistence type="predicted"/>
<dbReference type="EMBL" id="BK032730">
    <property type="protein sequence ID" value="DAF57215.1"/>
    <property type="molecule type" value="Genomic_DNA"/>
</dbReference>
<name>A0A8S5T2L7_9CAUD</name>